<organism evidence="4 5">
    <name type="scientific">Purpureocillium lavendulum</name>
    <dbReference type="NCBI Taxonomy" id="1247861"/>
    <lineage>
        <taxon>Eukaryota</taxon>
        <taxon>Fungi</taxon>
        <taxon>Dikarya</taxon>
        <taxon>Ascomycota</taxon>
        <taxon>Pezizomycotina</taxon>
        <taxon>Sordariomycetes</taxon>
        <taxon>Hypocreomycetidae</taxon>
        <taxon>Hypocreales</taxon>
        <taxon>Ophiocordycipitaceae</taxon>
        <taxon>Purpureocillium</taxon>
    </lineage>
</organism>
<keyword evidence="5" id="KW-1185">Reference proteome</keyword>
<reference evidence="4" key="1">
    <citation type="submission" date="2023-01" db="EMBL/GenBank/DDBJ databases">
        <title>The growth and conidiation of Purpureocillium lavendulum are regulated by nitrogen source and histone H3K14 acetylation.</title>
        <authorList>
            <person name="Tang P."/>
            <person name="Han J."/>
            <person name="Zhang C."/>
            <person name="Tang P."/>
            <person name="Qi F."/>
            <person name="Zhang K."/>
            <person name="Liang L."/>
        </authorList>
    </citation>
    <scope>NUCLEOTIDE SEQUENCE</scope>
    <source>
        <strain evidence="4">YMF1.00683</strain>
    </source>
</reference>
<proteinExistence type="predicted"/>
<dbReference type="InterPro" id="IPR024554">
    <property type="entry name" value="LEC1-like_C"/>
</dbReference>
<feature type="region of interest" description="Disordered" evidence="1">
    <location>
        <begin position="214"/>
        <end position="233"/>
    </location>
</feature>
<feature type="compositionally biased region" description="Low complexity" evidence="1">
    <location>
        <begin position="109"/>
        <end position="119"/>
    </location>
</feature>
<name>A0AB34FRU7_9HYPO</name>
<accession>A0AB34FRU7</accession>
<dbReference type="GO" id="GO:0035091">
    <property type="term" value="F:phosphatidylinositol binding"/>
    <property type="evidence" value="ECO:0007669"/>
    <property type="project" value="TreeGrafter"/>
</dbReference>
<feature type="region of interest" description="Disordered" evidence="1">
    <location>
        <begin position="682"/>
        <end position="706"/>
    </location>
</feature>
<dbReference type="Pfam" id="PF12828">
    <property type="entry name" value="PXB"/>
    <property type="match status" value="1"/>
</dbReference>
<comment type="caution">
    <text evidence="4">The sequence shown here is derived from an EMBL/GenBank/DDBJ whole genome shotgun (WGS) entry which is preliminary data.</text>
</comment>
<dbReference type="InterPro" id="IPR047168">
    <property type="entry name" value="LEC1-like"/>
</dbReference>
<evidence type="ECO:0000313" key="4">
    <source>
        <dbReference type="EMBL" id="KAJ6441558.1"/>
    </source>
</evidence>
<feature type="region of interest" description="Disordered" evidence="1">
    <location>
        <begin position="58"/>
        <end position="134"/>
    </location>
</feature>
<evidence type="ECO:0000256" key="1">
    <source>
        <dbReference type="SAM" id="MobiDB-lite"/>
    </source>
</evidence>
<feature type="region of interest" description="Disordered" evidence="1">
    <location>
        <begin position="1"/>
        <end position="23"/>
    </location>
</feature>
<evidence type="ECO:0000259" key="2">
    <source>
        <dbReference type="Pfam" id="PF12825"/>
    </source>
</evidence>
<dbReference type="PANTHER" id="PTHR47185:SF2">
    <property type="entry name" value="FUNGAL PROTEIN"/>
    <property type="match status" value="1"/>
</dbReference>
<feature type="compositionally biased region" description="Low complexity" evidence="1">
    <location>
        <begin position="682"/>
        <end position="695"/>
    </location>
</feature>
<evidence type="ECO:0000313" key="5">
    <source>
        <dbReference type="Proteomes" id="UP001163105"/>
    </source>
</evidence>
<sequence length="811" mass="85502">MAAPAEEPTAASSIAKPAPTPAEARLTTEQVHALFDILSHSETYAEIEAFKSPDAVTDYGYPFSRTTAPSLAQPQPQPAGGLSGWLRSATTTPLSSAPGTPRSRTPVPAADADADAASEGRGGDDGDGGGDSGTPVLQALLTGFLLPLPWLRDLPRAFWSVRVQGLLARLGGADLSESYDKGALGTRKMLATGSSAVIEMLGRGALGGVERVEPAEASQKNNGGDQHQDYDTDKPEDLERAWNDVVQRLVYGDLVDELFDHIAKTDDFESHSPAVKAAADYTLIHLAAFAHRVFIGSPEGQYLLKLLENVHSLIPYKLIKQTLRVGNAATMINGMMRLLLAKLSVTSVTNWFGLTQSADDGMNLLQRIVSLVLGWDAGEFRKVADRIEKDKDNKSPPPEEALRAIRAHVAAPRAEHELVRRASRTNGQSIVVAILSAASSPLAAEAALNEDHHARCLEYYAALLSVRDREEIAAALCRTAPDLFTQAVKDLVAAYDPMIRSVHARVDIKEHLDSAQGFIDDFIRASKPKPKPKKTGAAADEGRDDQLAGVDEYVELLRRNKGLLYRFVSAIAARCDDVWADLRAWTNAAARKFRKEEDGEAGGVEARLREMVDALEGEERRRVVQAVDAHATYLSTLKDLSFARLQYLVMTANSSSSSSSSSSSPSSSSSSLAATATATATAAAAPPSSTSASASTPPPSAGAGVTEGPGVYLARWQSLLDDTLITPAAPRGGAFRAGRDVKHTVAMGKTGVGGGGKITAAAAAVAGGGGGGGAVATGSTTAAPDVSPVVDALGGAFRELVRERARVLRAL</sequence>
<dbReference type="InterPro" id="IPR024555">
    <property type="entry name" value="PX-associated"/>
</dbReference>
<gene>
    <name evidence="4" type="ORF">O9K51_05109</name>
</gene>
<feature type="domain" description="PX" evidence="2">
    <location>
        <begin position="256"/>
        <end position="449"/>
    </location>
</feature>
<feature type="domain" description="PX-associated" evidence="3">
    <location>
        <begin position="24"/>
        <end position="203"/>
    </location>
</feature>
<dbReference type="PANTHER" id="PTHR47185">
    <property type="entry name" value="PX DOMAIN-CONTAINING PROTEIN YPR097W"/>
    <property type="match status" value="1"/>
</dbReference>
<dbReference type="Pfam" id="PF12825">
    <property type="entry name" value="DUF3818"/>
    <property type="match status" value="2"/>
</dbReference>
<feature type="compositionally biased region" description="Low complexity" evidence="1">
    <location>
        <begin position="68"/>
        <end position="80"/>
    </location>
</feature>
<dbReference type="EMBL" id="JAQHRD010000004">
    <property type="protein sequence ID" value="KAJ6441558.1"/>
    <property type="molecule type" value="Genomic_DNA"/>
</dbReference>
<protein>
    <submittedName>
        <fullName evidence="4">Metal dependent phosphohydrolase</fullName>
    </submittedName>
</protein>
<feature type="compositionally biased region" description="Low complexity" evidence="1">
    <location>
        <begin position="1"/>
        <end position="15"/>
    </location>
</feature>
<dbReference type="AlphaFoldDB" id="A0AB34FRU7"/>
<evidence type="ECO:0000259" key="3">
    <source>
        <dbReference type="Pfam" id="PF12828"/>
    </source>
</evidence>
<feature type="compositionally biased region" description="Polar residues" evidence="1">
    <location>
        <begin position="88"/>
        <end position="98"/>
    </location>
</feature>
<dbReference type="Proteomes" id="UP001163105">
    <property type="component" value="Unassembled WGS sequence"/>
</dbReference>
<feature type="domain" description="PX" evidence="2">
    <location>
        <begin position="458"/>
        <end position="591"/>
    </location>
</feature>